<evidence type="ECO:0000256" key="1">
    <source>
        <dbReference type="SAM" id="SignalP"/>
    </source>
</evidence>
<keyword evidence="3" id="KW-1185">Reference proteome</keyword>
<dbReference type="Gene3D" id="3.40.190.10">
    <property type="entry name" value="Periplasmic binding protein-like II"/>
    <property type="match status" value="2"/>
</dbReference>
<organism evidence="2 3">
    <name type="scientific">Nitratidesulfovibrio oxamicus</name>
    <dbReference type="NCBI Taxonomy" id="32016"/>
    <lineage>
        <taxon>Bacteria</taxon>
        <taxon>Pseudomonadati</taxon>
        <taxon>Thermodesulfobacteriota</taxon>
        <taxon>Desulfovibrionia</taxon>
        <taxon>Desulfovibrionales</taxon>
        <taxon>Desulfovibrionaceae</taxon>
        <taxon>Nitratidesulfovibrio</taxon>
    </lineage>
</organism>
<accession>A0ABS0J1S3</accession>
<evidence type="ECO:0000313" key="2">
    <source>
        <dbReference type="EMBL" id="MBG3875713.1"/>
    </source>
</evidence>
<dbReference type="Proteomes" id="UP001194469">
    <property type="component" value="Unassembled WGS sequence"/>
</dbReference>
<dbReference type="SUPFAM" id="SSF53850">
    <property type="entry name" value="Periplasmic binding protein-like II"/>
    <property type="match status" value="1"/>
</dbReference>
<comment type="caution">
    <text evidence="2">The sequence shown here is derived from an EMBL/GenBank/DDBJ whole genome shotgun (WGS) entry which is preliminary data.</text>
</comment>
<proteinExistence type="predicted"/>
<gene>
    <name evidence="2" type="ORF">FVW20_01405</name>
</gene>
<name>A0ABS0J1S3_9BACT</name>
<dbReference type="EMBL" id="VRYY01000028">
    <property type="protein sequence ID" value="MBG3875713.1"/>
    <property type="molecule type" value="Genomic_DNA"/>
</dbReference>
<sequence>MRVQFSVIFLLLALSLVIARDAIADAAPYVVGVAYMHGEERRIPELEAFVGEAYRRIGMNVAFKYSPPMRDISLANDGEIDASAVRTRHAVAKYQNLLVVPEPLFNSLYAIFFVNEKFDEYNIDDFKSLRVACVRGEIISASILESFGMNPLFVPGLEHGIKMLKSGRADAVFTAESVMKGFFKDESSSGIRKGRFGVVVKSYHVVNARHKDLIVPLAAAFREMIRDGTARQLVGAFSDFIPSPYERDH</sequence>
<evidence type="ECO:0000313" key="3">
    <source>
        <dbReference type="Proteomes" id="UP001194469"/>
    </source>
</evidence>
<protein>
    <submittedName>
        <fullName evidence="2">Amino acid ABC transporter substrate-binding protein</fullName>
    </submittedName>
</protein>
<reference evidence="2 3" key="1">
    <citation type="submission" date="2019-08" db="EMBL/GenBank/DDBJ databases">
        <authorList>
            <person name="Luo N."/>
        </authorList>
    </citation>
    <scope>NUCLEOTIDE SEQUENCE [LARGE SCALE GENOMIC DNA]</scope>
    <source>
        <strain evidence="2 3">NCIMB 9442</strain>
    </source>
</reference>
<feature type="signal peptide" evidence="1">
    <location>
        <begin position="1"/>
        <end position="26"/>
    </location>
</feature>
<dbReference type="RefSeq" id="WP_196607975.1">
    <property type="nucleotide sequence ID" value="NZ_VRYY01000028.1"/>
</dbReference>
<keyword evidence="1" id="KW-0732">Signal</keyword>
<feature type="chain" id="PRO_5047525187" evidence="1">
    <location>
        <begin position="27"/>
        <end position="249"/>
    </location>
</feature>